<sequence>MRKISILLATLGLVVTGALFPVASAQASAACDTAWNAATPGRFGAFEDIHCAGVLGSDADDDPNWADSVGSFQGSDNDKASSLLHKGNSGLAVRVWSDANYRGNFGCITKDEKYVSDLHDNYLTGGTDKFRAWDSISSHEWVSEAYCYGAFLS</sequence>
<evidence type="ECO:0000313" key="3">
    <source>
        <dbReference type="Proteomes" id="UP000627369"/>
    </source>
</evidence>
<proteinExistence type="predicted"/>
<dbReference type="AlphaFoldDB" id="A0A919G3G6"/>
<evidence type="ECO:0000313" key="2">
    <source>
        <dbReference type="EMBL" id="GHH76470.1"/>
    </source>
</evidence>
<dbReference type="PROSITE" id="PS51257">
    <property type="entry name" value="PROKAR_LIPOPROTEIN"/>
    <property type="match status" value="1"/>
</dbReference>
<feature type="chain" id="PRO_5037735777" description="Peptidase inhibitor family I36" evidence="1">
    <location>
        <begin position="30"/>
        <end position="153"/>
    </location>
</feature>
<dbReference type="Gene3D" id="2.60.20.10">
    <property type="entry name" value="Crystallins"/>
    <property type="match status" value="1"/>
</dbReference>
<evidence type="ECO:0000256" key="1">
    <source>
        <dbReference type="SAM" id="SignalP"/>
    </source>
</evidence>
<reference evidence="2" key="1">
    <citation type="journal article" date="2014" name="Int. J. Syst. Evol. Microbiol.">
        <title>Complete genome sequence of Corynebacterium casei LMG S-19264T (=DSM 44701T), isolated from a smear-ripened cheese.</title>
        <authorList>
            <consortium name="US DOE Joint Genome Institute (JGI-PGF)"/>
            <person name="Walter F."/>
            <person name="Albersmeier A."/>
            <person name="Kalinowski J."/>
            <person name="Ruckert C."/>
        </authorList>
    </citation>
    <scope>NUCLEOTIDE SEQUENCE</scope>
    <source>
        <strain evidence="2">CGMCC 4.7398</strain>
    </source>
</reference>
<dbReference type="RefSeq" id="WP_189670570.1">
    <property type="nucleotide sequence ID" value="NZ_BNAS01000005.1"/>
</dbReference>
<comment type="caution">
    <text evidence="2">The sequence shown here is derived from an EMBL/GenBank/DDBJ whole genome shotgun (WGS) entry which is preliminary data.</text>
</comment>
<dbReference type="EMBL" id="BNAS01000005">
    <property type="protein sequence ID" value="GHH76470.1"/>
    <property type="molecule type" value="Genomic_DNA"/>
</dbReference>
<organism evidence="2 3">
    <name type="scientific">Promicromonospora soli</name>
    <dbReference type="NCBI Taxonomy" id="2035533"/>
    <lineage>
        <taxon>Bacteria</taxon>
        <taxon>Bacillati</taxon>
        <taxon>Actinomycetota</taxon>
        <taxon>Actinomycetes</taxon>
        <taxon>Micrococcales</taxon>
        <taxon>Promicromonosporaceae</taxon>
        <taxon>Promicromonospora</taxon>
    </lineage>
</organism>
<feature type="signal peptide" evidence="1">
    <location>
        <begin position="1"/>
        <end position="29"/>
    </location>
</feature>
<gene>
    <name evidence="2" type="ORF">GCM10017772_35210</name>
</gene>
<dbReference type="Proteomes" id="UP000627369">
    <property type="component" value="Unassembled WGS sequence"/>
</dbReference>
<name>A0A919G3G6_9MICO</name>
<keyword evidence="3" id="KW-1185">Reference proteome</keyword>
<accession>A0A919G3G6</accession>
<keyword evidence="1" id="KW-0732">Signal</keyword>
<evidence type="ECO:0008006" key="4">
    <source>
        <dbReference type="Google" id="ProtNLM"/>
    </source>
</evidence>
<protein>
    <recommendedName>
        <fullName evidence="4">Peptidase inhibitor family I36</fullName>
    </recommendedName>
</protein>
<reference evidence="2" key="2">
    <citation type="submission" date="2020-09" db="EMBL/GenBank/DDBJ databases">
        <authorList>
            <person name="Sun Q."/>
            <person name="Zhou Y."/>
        </authorList>
    </citation>
    <scope>NUCLEOTIDE SEQUENCE</scope>
    <source>
        <strain evidence="2">CGMCC 4.7398</strain>
    </source>
</reference>